<dbReference type="Pfam" id="PF02113">
    <property type="entry name" value="Peptidase_S13"/>
    <property type="match status" value="2"/>
</dbReference>
<dbReference type="GO" id="GO:0000270">
    <property type="term" value="P:peptidoglycan metabolic process"/>
    <property type="evidence" value="ECO:0007669"/>
    <property type="project" value="TreeGrafter"/>
</dbReference>
<comment type="similarity">
    <text evidence="1">Belongs to the peptidase S13 family.</text>
</comment>
<dbReference type="Gene3D" id="3.40.710.10">
    <property type="entry name" value="DD-peptidase/beta-lactamase superfamily"/>
    <property type="match status" value="2"/>
</dbReference>
<protein>
    <submittedName>
        <fullName evidence="4">D-alanyl-D-alanine carboxypeptidase/D-alanyl-D-alanine-endopeptidase</fullName>
        <ecNumber evidence="4">3.4.16.4</ecNumber>
    </submittedName>
</protein>
<evidence type="ECO:0000256" key="2">
    <source>
        <dbReference type="ARBA" id="ARBA00022801"/>
    </source>
</evidence>
<evidence type="ECO:0000313" key="4">
    <source>
        <dbReference type="EMBL" id="TDK24906.1"/>
    </source>
</evidence>
<organism evidence="4 5">
    <name type="scientific">Arthrobacter crusticola</name>
    <dbReference type="NCBI Taxonomy" id="2547960"/>
    <lineage>
        <taxon>Bacteria</taxon>
        <taxon>Bacillati</taxon>
        <taxon>Actinomycetota</taxon>
        <taxon>Actinomycetes</taxon>
        <taxon>Micrococcales</taxon>
        <taxon>Micrococcaceae</taxon>
        <taxon>Arthrobacter</taxon>
    </lineage>
</organism>
<evidence type="ECO:0000256" key="1">
    <source>
        <dbReference type="ARBA" id="ARBA00006096"/>
    </source>
</evidence>
<sequence length="469" mass="46088">MTAVLLAAVLAVLALPLSALVIPAAVEELTGGGDAEVRPPALQRPPAGVLEPGVVSALSTSAPQPAPGVLASLLDAELQLPGGGGRFTGVVRDAATGEVLYSRGADEAQAPASNLKLLTAAAVLNTLDPQDRLETTVHAGGDGVLYLRGGGDVLLGSGSSEAGAVRGHAGLSTLARETAQALDPASGPYNVAVDDSLFEGPPLNPSWAQGDVDAGELAPVYPLAVNSAWQDEGLQAGARDADPALRAAEAFTAALAAAAAERGIEVLGGPVRAVVPDSAEAVASVRSATIGEQVEHMLVLSDNYLAEALARLASAAAGGPASSDGATALLAATADRLGVPGGGLRVGDAAGLSVDNSATPAQLAALLSAVAASKRPALAGMPGLLPVAGLSGTLKERFAPNAAAVRGAGVVRAKTGTLSAVTALSGYVVTAEGRLLSFSLMGSGIEGRTPEARDAVDRAAAVLAACGCR</sequence>
<dbReference type="PANTHER" id="PTHR30023">
    <property type="entry name" value="D-ALANYL-D-ALANINE CARBOXYPEPTIDASE"/>
    <property type="match status" value="1"/>
</dbReference>
<keyword evidence="2 4" id="KW-0378">Hydrolase</keyword>
<dbReference type="PRINTS" id="PR00922">
    <property type="entry name" value="DADACBPTASE3"/>
</dbReference>
<feature type="chain" id="PRO_5038773245" evidence="3">
    <location>
        <begin position="20"/>
        <end position="469"/>
    </location>
</feature>
<gene>
    <name evidence="4" type="primary">dacB</name>
    <name evidence="4" type="ORF">E2F48_12725</name>
</gene>
<dbReference type="EC" id="3.4.16.4" evidence="4"/>
<dbReference type="GO" id="GO:0006508">
    <property type="term" value="P:proteolysis"/>
    <property type="evidence" value="ECO:0007669"/>
    <property type="project" value="InterPro"/>
</dbReference>
<dbReference type="InterPro" id="IPR000667">
    <property type="entry name" value="Peptidase_S13"/>
</dbReference>
<dbReference type="Proteomes" id="UP000295411">
    <property type="component" value="Unassembled WGS sequence"/>
</dbReference>
<dbReference type="EMBL" id="SMTK01000004">
    <property type="protein sequence ID" value="TDK24906.1"/>
    <property type="molecule type" value="Genomic_DNA"/>
</dbReference>
<feature type="signal peptide" evidence="3">
    <location>
        <begin position="1"/>
        <end position="19"/>
    </location>
</feature>
<keyword evidence="3" id="KW-0732">Signal</keyword>
<dbReference type="PANTHER" id="PTHR30023:SF0">
    <property type="entry name" value="PENICILLIN-SENSITIVE CARBOXYPEPTIDASE A"/>
    <property type="match status" value="1"/>
</dbReference>
<dbReference type="InterPro" id="IPR012338">
    <property type="entry name" value="Beta-lactam/transpept-like"/>
</dbReference>
<proteinExistence type="inferred from homology"/>
<keyword evidence="4" id="KW-0121">Carboxypeptidase</keyword>
<dbReference type="AlphaFoldDB" id="A0A4R5TUZ8"/>
<accession>A0A4R5TUZ8</accession>
<name>A0A4R5TUZ8_9MICC</name>
<dbReference type="OrthoDB" id="56883at2"/>
<keyword evidence="5" id="KW-1185">Reference proteome</keyword>
<keyword evidence="4" id="KW-0645">Protease</keyword>
<comment type="caution">
    <text evidence="4">The sequence shown here is derived from an EMBL/GenBank/DDBJ whole genome shotgun (WGS) entry which is preliminary data.</text>
</comment>
<dbReference type="GO" id="GO:0009002">
    <property type="term" value="F:serine-type D-Ala-D-Ala carboxypeptidase activity"/>
    <property type="evidence" value="ECO:0007669"/>
    <property type="project" value="UniProtKB-EC"/>
</dbReference>
<reference evidence="4 5" key="1">
    <citation type="submission" date="2019-03" db="EMBL/GenBank/DDBJ databases">
        <title>Arthrobacter sp. nov., an bacterium isolated from biocrust in Mu Us Desert.</title>
        <authorList>
            <person name="Lixiong L."/>
        </authorList>
    </citation>
    <scope>NUCLEOTIDE SEQUENCE [LARGE SCALE GENOMIC DNA]</scope>
    <source>
        <strain evidence="4 5">SLN-3</strain>
    </source>
</reference>
<dbReference type="NCBIfam" id="TIGR00666">
    <property type="entry name" value="PBP4"/>
    <property type="match status" value="1"/>
</dbReference>
<evidence type="ECO:0000256" key="3">
    <source>
        <dbReference type="SAM" id="SignalP"/>
    </source>
</evidence>
<evidence type="ECO:0000313" key="5">
    <source>
        <dbReference type="Proteomes" id="UP000295411"/>
    </source>
</evidence>
<dbReference type="SUPFAM" id="SSF56601">
    <property type="entry name" value="beta-lactamase/transpeptidase-like"/>
    <property type="match status" value="1"/>
</dbReference>